<feature type="domain" description="VTT" evidence="7">
    <location>
        <begin position="36"/>
        <end position="159"/>
    </location>
</feature>
<keyword evidence="11" id="KW-1185">Reference proteome</keyword>
<gene>
    <name evidence="9" type="ORF">JGI4_00963</name>
    <name evidence="8" type="ORF">JGI8_01413</name>
</gene>
<evidence type="ECO:0000313" key="11">
    <source>
        <dbReference type="Proteomes" id="UP000182200"/>
    </source>
</evidence>
<dbReference type="GO" id="GO:0005886">
    <property type="term" value="C:plasma membrane"/>
    <property type="evidence" value="ECO:0007669"/>
    <property type="project" value="UniProtKB-SubCell"/>
</dbReference>
<evidence type="ECO:0000256" key="4">
    <source>
        <dbReference type="ARBA" id="ARBA00022989"/>
    </source>
</evidence>
<feature type="transmembrane region" description="Helical" evidence="6">
    <location>
        <begin position="108"/>
        <end position="129"/>
    </location>
</feature>
<keyword evidence="4 6" id="KW-1133">Transmembrane helix</keyword>
<evidence type="ECO:0000256" key="3">
    <source>
        <dbReference type="ARBA" id="ARBA00022692"/>
    </source>
</evidence>
<evidence type="ECO:0000256" key="1">
    <source>
        <dbReference type="ARBA" id="ARBA00004651"/>
    </source>
</evidence>
<accession>A0A0P1M606</accession>
<dbReference type="RefSeq" id="WP_047134103.1">
    <property type="nucleotide sequence ID" value="NZ_CZVI01000020.1"/>
</dbReference>
<accession>A0A0S4MZ93</accession>
<reference evidence="9 10" key="1">
    <citation type="submission" date="2015-11" db="EMBL/GenBank/DDBJ databases">
        <authorList>
            <person name="Zhang Y."/>
            <person name="Guo Z."/>
        </authorList>
    </citation>
    <scope>NUCLEOTIDE SEQUENCE [LARGE SCALE GENOMIC DNA]</scope>
    <source>
        <strain evidence="9">JGI-4</strain>
    </source>
</reference>
<evidence type="ECO:0000256" key="2">
    <source>
        <dbReference type="ARBA" id="ARBA00022475"/>
    </source>
</evidence>
<feature type="transmembrane region" description="Helical" evidence="6">
    <location>
        <begin position="141"/>
        <end position="159"/>
    </location>
</feature>
<name>A0A0P1MUJ7_9BACT</name>
<dbReference type="EMBL" id="CZVI01000020">
    <property type="protein sequence ID" value="CUS90321.1"/>
    <property type="molecule type" value="Genomic_DNA"/>
</dbReference>
<evidence type="ECO:0000313" key="8">
    <source>
        <dbReference type="EMBL" id="CUS90321.1"/>
    </source>
</evidence>
<dbReference type="InterPro" id="IPR051311">
    <property type="entry name" value="DedA_domain"/>
</dbReference>
<accession>A0A0P1LE80</accession>
<dbReference type="OrthoDB" id="9813426at2"/>
<dbReference type="AlphaFoldDB" id="A0A0P1MUJ7"/>
<accession>A0A0P1MWQ7</accession>
<accession>A0A0P1M2V4</accession>
<evidence type="ECO:0000313" key="10">
    <source>
        <dbReference type="Proteomes" id="UP000182011"/>
    </source>
</evidence>
<feature type="transmembrane region" description="Helical" evidence="6">
    <location>
        <begin position="7"/>
        <end position="28"/>
    </location>
</feature>
<dbReference type="PANTHER" id="PTHR42709:SF6">
    <property type="entry name" value="UNDECAPRENYL PHOSPHATE TRANSPORTER A"/>
    <property type="match status" value="1"/>
</dbReference>
<comment type="subcellular location">
    <subcellularLocation>
        <location evidence="1">Cell membrane</location>
        <topology evidence="1">Multi-pass membrane protein</topology>
    </subcellularLocation>
</comment>
<accession>A0A0P1MGG6</accession>
<keyword evidence="5 6" id="KW-0472">Membrane</keyword>
<sequence>METKQILDFILSVDNVWIYLVIFFFAYVENVFPPSPSDVIVVFCASLSGLGKTDFTLTLISAVLGSTLGFITMYFIGDKFGDEIIEKGKIKFINPENVKKVEVLFSKYGYFLIVINRFLAGTRAFVAFFAGLGEYDLKKSILLSFISASLWYLILVTSGKILGENWHLIADVISGYSKVVTAILTLVVIVFVLRSFLKSKKRKP</sequence>
<accession>A0A0P1MHT8</accession>
<evidence type="ECO:0000256" key="6">
    <source>
        <dbReference type="SAM" id="Phobius"/>
    </source>
</evidence>
<accession>A0A0P1MUJ7</accession>
<dbReference type="Pfam" id="PF09335">
    <property type="entry name" value="VTT_dom"/>
    <property type="match status" value="1"/>
</dbReference>
<keyword evidence="2" id="KW-1003">Cell membrane</keyword>
<proteinExistence type="predicted"/>
<dbReference type="Proteomes" id="UP000182011">
    <property type="component" value="Unassembled WGS sequence"/>
</dbReference>
<protein>
    <submittedName>
        <fullName evidence="9">Membrane protein DedA, SNARE-associated domain</fullName>
    </submittedName>
</protein>
<dbReference type="STRING" id="1633631.GCA_001442925_00962"/>
<dbReference type="PANTHER" id="PTHR42709">
    <property type="entry name" value="ALKALINE PHOSPHATASE LIKE PROTEIN"/>
    <property type="match status" value="1"/>
</dbReference>
<evidence type="ECO:0000256" key="5">
    <source>
        <dbReference type="ARBA" id="ARBA00023136"/>
    </source>
</evidence>
<feature type="transmembrane region" description="Helical" evidence="6">
    <location>
        <begin position="57"/>
        <end position="76"/>
    </location>
</feature>
<evidence type="ECO:0000313" key="9">
    <source>
        <dbReference type="EMBL" id="CUU04238.1"/>
    </source>
</evidence>
<reference evidence="8 11" key="2">
    <citation type="submission" date="2015-11" db="EMBL/GenBank/DDBJ databases">
        <authorList>
            <person name="Varghese N."/>
        </authorList>
    </citation>
    <scope>NUCLEOTIDE SEQUENCE [LARGE SCALE GENOMIC DNA]</scope>
    <source>
        <strain evidence="8 11">JGI-8</strain>
    </source>
</reference>
<keyword evidence="3 6" id="KW-0812">Transmembrane</keyword>
<evidence type="ECO:0000259" key="7">
    <source>
        <dbReference type="Pfam" id="PF09335"/>
    </source>
</evidence>
<dbReference type="EMBL" id="FAOP01000004">
    <property type="protein sequence ID" value="CUU04238.1"/>
    <property type="molecule type" value="Genomic_DNA"/>
</dbReference>
<feature type="transmembrane region" description="Helical" evidence="6">
    <location>
        <begin position="179"/>
        <end position="197"/>
    </location>
</feature>
<dbReference type="Proteomes" id="UP000182200">
    <property type="component" value="Unassembled WGS sequence"/>
</dbReference>
<organism evidence="9 10">
    <name type="scientific">Candidatus Kryptonium thompsonii</name>
    <dbReference type="NCBI Taxonomy" id="1633631"/>
    <lineage>
        <taxon>Bacteria</taxon>
        <taxon>Pseudomonadati</taxon>
        <taxon>Candidatus Kryptoniota</taxon>
        <taxon>Candidatus Kryptonium</taxon>
    </lineage>
</organism>
<dbReference type="InterPro" id="IPR032816">
    <property type="entry name" value="VTT_dom"/>
</dbReference>